<feature type="compositionally biased region" description="Basic residues" evidence="1">
    <location>
        <begin position="513"/>
        <end position="531"/>
    </location>
</feature>
<dbReference type="Pfam" id="PF20233">
    <property type="entry name" value="DUF6590"/>
    <property type="match status" value="1"/>
</dbReference>
<feature type="non-terminal residue" evidence="3">
    <location>
        <position position="531"/>
    </location>
</feature>
<dbReference type="Proteomes" id="UP000258309">
    <property type="component" value="Unassembled WGS sequence"/>
</dbReference>
<dbReference type="OMA" id="FNENDPP"/>
<feature type="region of interest" description="Disordered" evidence="1">
    <location>
        <begin position="1"/>
        <end position="102"/>
    </location>
</feature>
<accession>A0A3E2HCK5</accession>
<feature type="compositionally biased region" description="Polar residues" evidence="1">
    <location>
        <begin position="48"/>
        <end position="62"/>
    </location>
</feature>
<proteinExistence type="predicted"/>
<feature type="compositionally biased region" description="Polar residues" evidence="1">
    <location>
        <begin position="73"/>
        <end position="86"/>
    </location>
</feature>
<dbReference type="OrthoDB" id="3559580at2759"/>
<dbReference type="InterPro" id="IPR046497">
    <property type="entry name" value="DUF6590"/>
</dbReference>
<feature type="non-terminal residue" evidence="3">
    <location>
        <position position="1"/>
    </location>
</feature>
<evidence type="ECO:0000259" key="2">
    <source>
        <dbReference type="Pfam" id="PF20233"/>
    </source>
</evidence>
<dbReference type="PANTHER" id="PTHR35391:SF5">
    <property type="entry name" value="DUF6590 DOMAIN-CONTAINING PROTEIN"/>
    <property type="match status" value="1"/>
</dbReference>
<feature type="region of interest" description="Disordered" evidence="1">
    <location>
        <begin position="494"/>
        <end position="531"/>
    </location>
</feature>
<evidence type="ECO:0000256" key="1">
    <source>
        <dbReference type="SAM" id="MobiDB-lite"/>
    </source>
</evidence>
<organism evidence="3 4">
    <name type="scientific">Scytalidium lignicola</name>
    <name type="common">Hyphomycete</name>
    <dbReference type="NCBI Taxonomy" id="5539"/>
    <lineage>
        <taxon>Eukaryota</taxon>
        <taxon>Fungi</taxon>
        <taxon>Dikarya</taxon>
        <taxon>Ascomycota</taxon>
        <taxon>Pezizomycotina</taxon>
        <taxon>Leotiomycetes</taxon>
        <taxon>Leotiomycetes incertae sedis</taxon>
        <taxon>Scytalidium</taxon>
    </lineage>
</organism>
<dbReference type="EMBL" id="NCSJ02000084">
    <property type="protein sequence ID" value="RFU31077.1"/>
    <property type="molecule type" value="Genomic_DNA"/>
</dbReference>
<evidence type="ECO:0000313" key="4">
    <source>
        <dbReference type="Proteomes" id="UP000258309"/>
    </source>
</evidence>
<feature type="region of interest" description="Disordered" evidence="1">
    <location>
        <begin position="115"/>
        <end position="150"/>
    </location>
</feature>
<dbReference type="PANTHER" id="PTHR35391">
    <property type="entry name" value="C2H2-TYPE DOMAIN-CONTAINING PROTEIN-RELATED"/>
    <property type="match status" value="1"/>
</dbReference>
<feature type="compositionally biased region" description="Polar residues" evidence="1">
    <location>
        <begin position="141"/>
        <end position="150"/>
    </location>
</feature>
<feature type="domain" description="DUF6590" evidence="2">
    <location>
        <begin position="159"/>
        <end position="300"/>
    </location>
</feature>
<name>A0A3E2HCK5_SCYLI</name>
<gene>
    <name evidence="3" type="ORF">B7463_g5255</name>
</gene>
<feature type="compositionally biased region" description="Low complexity" evidence="1">
    <location>
        <begin position="115"/>
        <end position="137"/>
    </location>
</feature>
<reference evidence="3 4" key="1">
    <citation type="submission" date="2018-05" db="EMBL/GenBank/DDBJ databases">
        <title>Draft genome sequence of Scytalidium lignicola DSM 105466, a ubiquitous saprotrophic fungus.</title>
        <authorList>
            <person name="Buettner E."/>
            <person name="Gebauer A.M."/>
            <person name="Hofrichter M."/>
            <person name="Liers C."/>
            <person name="Kellner H."/>
        </authorList>
    </citation>
    <scope>NUCLEOTIDE SEQUENCE [LARGE SCALE GENOMIC DNA]</scope>
    <source>
        <strain evidence="3 4">DSM 105466</strain>
    </source>
</reference>
<feature type="region of interest" description="Disordered" evidence="1">
    <location>
        <begin position="419"/>
        <end position="451"/>
    </location>
</feature>
<feature type="compositionally biased region" description="Basic and acidic residues" evidence="1">
    <location>
        <begin position="9"/>
        <end position="21"/>
    </location>
</feature>
<keyword evidence="4" id="KW-1185">Reference proteome</keyword>
<sequence length="531" mass="57586">MNPPPGPKGRHEETTQERGDGTKYSSSSVKHSSRGEKTYHVEGGYGGYSTQVEASSAGTSGQEARAREYYEQARTQDYSSHQTGESSYPEDPAIDGLTSGIRNLDIPTDTAYTTAEYSASAEPTSSPQQSSVQQAQHSRTHSTTTQLDPSYQVRSKDYKDFFRVGRVFSILWSEPTTANVNDGHFVSEVAYGENAFTKIRRFVVVKQRSKACSCLPVTSYEKKGVNKAGIVLADHGFIYSSTEPSPVNSLGARPLKMVLSQVGNELTDPSLVNYSKVYNVETNLKVKDVGYIDPEFVSSLTYYFNKIFNENDPPVTIAQHAQNPDLLTGVGAGFTSPSTPADSGGAPAYNLVYGSPSPLAPAVAPYGSNHSALYNSQPGMAYQPDTTGHLSNLQQQASTAPYSTAAGAAPTNYRNVQAGPYAMPYEPPRTTPGYPSTQNYQPSDYSYPNPQASTYPSAAYVPQPSFAPNTYQVPMAGTNVTMATGYQVTYGAQPSYTAPTARDDDLDLDRHAQQHKQHRADKSSSVRKGRR</sequence>
<protein>
    <recommendedName>
        <fullName evidence="2">DUF6590 domain-containing protein</fullName>
    </recommendedName>
</protein>
<dbReference type="AlphaFoldDB" id="A0A3E2HCK5"/>
<comment type="caution">
    <text evidence="3">The sequence shown here is derived from an EMBL/GenBank/DDBJ whole genome shotgun (WGS) entry which is preliminary data.</text>
</comment>
<feature type="compositionally biased region" description="Polar residues" evidence="1">
    <location>
        <begin position="433"/>
        <end position="451"/>
    </location>
</feature>
<evidence type="ECO:0000313" key="3">
    <source>
        <dbReference type="EMBL" id="RFU31077.1"/>
    </source>
</evidence>